<dbReference type="GO" id="GO:0006509">
    <property type="term" value="P:membrane protein ectodomain proteolysis"/>
    <property type="evidence" value="ECO:0007669"/>
    <property type="project" value="TreeGrafter"/>
</dbReference>
<dbReference type="Gene3D" id="3.40.390.10">
    <property type="entry name" value="Collagenase (Catalytic Domain)"/>
    <property type="match status" value="1"/>
</dbReference>
<feature type="binding site" evidence="8">
    <location>
        <position position="375"/>
    </location>
    <ligand>
        <name>Zn(2+)</name>
        <dbReference type="ChEBI" id="CHEBI:29105"/>
        <note>catalytic</note>
    </ligand>
</feature>
<dbReference type="EMBL" id="CAXITT010000180">
    <property type="protein sequence ID" value="CAL1534736.1"/>
    <property type="molecule type" value="Genomic_DNA"/>
</dbReference>
<sequence>MPVQIIGVSVMVLLLSLSNPLDALTASINYTSHGEMDKLLPDDLNVTLTFNISHVIHLRLTRLQHLQSEVPLYTLSLDHSGHFVHTRQRLIERMNIGYYQDLRRGGAIVQITRTNDQGEKKARLEMKGDITVAGTRYFITPVKKVERKSSQLSQLPVAPGSEDDVVELRKTAPGKIDSIERKISRPSSPDRTSAEQLNSPRDAVTDYYVDVVAVVDYQAYRRFASETGNRTASLYDVQEYYAFVFHGVDVMYQSITATNYRLHVHLIKIIVCETPESSPFTVPYHVTHLPKDEVDGETALNALTAFVEGPGRDSVTPYDHVMLFTGYDITSDDGMAVSTSGIGRANMATTCRTAGNSTSLIEDHGDYACTDTAAHELGHSLSANHDGDYNSCSSLDHYIMAWSLIHDSDATKLNPWKFSICSITYFTNYIQQQVDTPFGKACLETSLRERSVLPDVSNRLLGQEILPDEQCRMAYGEKSEYCRGSEFGKVSDICTTMFCLNPVNTNFCYKYLALHGTTCGSGKVCIGGACVTQVGAPLIDESCVFGDTPGLVSDGLPCEQLVRRNASICHQSWFKDRCCASCKDTNQIVIGR</sequence>
<dbReference type="AlphaFoldDB" id="A0AAV2HL27"/>
<keyword evidence="10" id="KW-0732">Signal</keyword>
<evidence type="ECO:0000256" key="8">
    <source>
        <dbReference type="PROSITE-ProRule" id="PRU00276"/>
    </source>
</evidence>
<keyword evidence="4 8" id="KW-0862">Zinc</keyword>
<evidence type="ECO:0000313" key="12">
    <source>
        <dbReference type="EMBL" id="CAL1534736.1"/>
    </source>
</evidence>
<dbReference type="PANTHER" id="PTHR11905">
    <property type="entry name" value="ADAM A DISINTEGRIN AND METALLOPROTEASE DOMAIN"/>
    <property type="match status" value="1"/>
</dbReference>
<dbReference type="InterPro" id="IPR001590">
    <property type="entry name" value="Peptidase_M12B"/>
</dbReference>
<feature type="chain" id="PRO_5043875491" description="Peptidase M12B domain-containing protein" evidence="10">
    <location>
        <begin position="24"/>
        <end position="592"/>
    </location>
</feature>
<feature type="compositionally biased region" description="Polar residues" evidence="9">
    <location>
        <begin position="185"/>
        <end position="199"/>
    </location>
</feature>
<dbReference type="PROSITE" id="PS50215">
    <property type="entry name" value="ADAM_MEPRO"/>
    <property type="match status" value="1"/>
</dbReference>
<evidence type="ECO:0000256" key="7">
    <source>
        <dbReference type="ARBA" id="ARBA00023180"/>
    </source>
</evidence>
<protein>
    <recommendedName>
        <fullName evidence="11">Peptidase M12B domain-containing protein</fullName>
    </recommendedName>
</protein>
<keyword evidence="2 8" id="KW-0479">Metal-binding</keyword>
<feature type="signal peptide" evidence="10">
    <location>
        <begin position="1"/>
        <end position="23"/>
    </location>
</feature>
<evidence type="ECO:0000313" key="13">
    <source>
        <dbReference type="Proteomes" id="UP001497497"/>
    </source>
</evidence>
<feature type="binding site" evidence="8">
    <location>
        <position position="385"/>
    </location>
    <ligand>
        <name>Zn(2+)</name>
        <dbReference type="ChEBI" id="CHEBI:29105"/>
        <note>catalytic</note>
    </ligand>
</feature>
<keyword evidence="3" id="KW-0378">Hydrolase</keyword>
<keyword evidence="7" id="KW-0325">Glycoprotein</keyword>
<dbReference type="Pfam" id="PF17771">
    <property type="entry name" value="ADAMTS_CR_2"/>
    <property type="match status" value="1"/>
</dbReference>
<dbReference type="Gene3D" id="3.40.1620.60">
    <property type="match status" value="1"/>
</dbReference>
<feature type="binding site" evidence="8">
    <location>
        <position position="379"/>
    </location>
    <ligand>
        <name>Zn(2+)</name>
        <dbReference type="ChEBI" id="CHEBI:29105"/>
        <note>catalytic</note>
    </ligand>
</feature>
<dbReference type="InterPro" id="IPR024079">
    <property type="entry name" value="MetalloPept_cat_dom_sf"/>
</dbReference>
<dbReference type="Proteomes" id="UP001497497">
    <property type="component" value="Unassembled WGS sequence"/>
</dbReference>
<comment type="caution">
    <text evidence="8">Lacks conserved residue(s) required for the propagation of feature annotation.</text>
</comment>
<dbReference type="Pfam" id="PF13688">
    <property type="entry name" value="Reprolysin_5"/>
    <property type="match status" value="1"/>
</dbReference>
<evidence type="ECO:0000256" key="2">
    <source>
        <dbReference type="ARBA" id="ARBA00022723"/>
    </source>
</evidence>
<feature type="domain" description="Peptidase M12B" evidence="11">
    <location>
        <begin position="207"/>
        <end position="433"/>
    </location>
</feature>
<dbReference type="PANTHER" id="PTHR11905:SF159">
    <property type="entry name" value="ADAM METALLOPROTEASE"/>
    <property type="match status" value="1"/>
</dbReference>
<comment type="caution">
    <text evidence="12">The sequence shown here is derived from an EMBL/GenBank/DDBJ whole genome shotgun (WGS) entry which is preliminary data.</text>
</comment>
<evidence type="ECO:0000256" key="10">
    <source>
        <dbReference type="SAM" id="SignalP"/>
    </source>
</evidence>
<evidence type="ECO:0000256" key="5">
    <source>
        <dbReference type="ARBA" id="ARBA00023049"/>
    </source>
</evidence>
<dbReference type="SUPFAM" id="SSF55486">
    <property type="entry name" value="Metalloproteases ('zincins'), catalytic domain"/>
    <property type="match status" value="1"/>
</dbReference>
<organism evidence="12 13">
    <name type="scientific">Lymnaea stagnalis</name>
    <name type="common">Great pond snail</name>
    <name type="synonym">Helix stagnalis</name>
    <dbReference type="NCBI Taxonomy" id="6523"/>
    <lineage>
        <taxon>Eukaryota</taxon>
        <taxon>Metazoa</taxon>
        <taxon>Spiralia</taxon>
        <taxon>Lophotrochozoa</taxon>
        <taxon>Mollusca</taxon>
        <taxon>Gastropoda</taxon>
        <taxon>Heterobranchia</taxon>
        <taxon>Euthyneura</taxon>
        <taxon>Panpulmonata</taxon>
        <taxon>Hygrophila</taxon>
        <taxon>Lymnaeoidea</taxon>
        <taxon>Lymnaeidae</taxon>
        <taxon>Lymnaea</taxon>
    </lineage>
</organism>
<evidence type="ECO:0000256" key="3">
    <source>
        <dbReference type="ARBA" id="ARBA00022801"/>
    </source>
</evidence>
<keyword evidence="5" id="KW-0482">Metalloprotease</keyword>
<keyword evidence="1" id="KW-0645">Protease</keyword>
<gene>
    <name evidence="12" type="ORF">GSLYS_00008696001</name>
</gene>
<feature type="region of interest" description="Disordered" evidence="9">
    <location>
        <begin position="177"/>
        <end position="199"/>
    </location>
</feature>
<name>A0AAV2HL27_LYMST</name>
<dbReference type="GO" id="GO:0046872">
    <property type="term" value="F:metal ion binding"/>
    <property type="evidence" value="ECO:0007669"/>
    <property type="project" value="UniProtKB-KW"/>
</dbReference>
<dbReference type="GO" id="GO:0004222">
    <property type="term" value="F:metalloendopeptidase activity"/>
    <property type="evidence" value="ECO:0007669"/>
    <property type="project" value="InterPro"/>
</dbReference>
<proteinExistence type="predicted"/>
<dbReference type="InterPro" id="IPR041645">
    <property type="entry name" value="ADAMTS_CR_2"/>
</dbReference>
<accession>A0AAV2HL27</accession>
<keyword evidence="13" id="KW-1185">Reference proteome</keyword>
<evidence type="ECO:0000256" key="6">
    <source>
        <dbReference type="ARBA" id="ARBA00023157"/>
    </source>
</evidence>
<evidence type="ECO:0000256" key="9">
    <source>
        <dbReference type="SAM" id="MobiDB-lite"/>
    </source>
</evidence>
<evidence type="ECO:0000256" key="4">
    <source>
        <dbReference type="ARBA" id="ARBA00022833"/>
    </source>
</evidence>
<feature type="active site" evidence="8">
    <location>
        <position position="376"/>
    </location>
</feature>
<keyword evidence="6" id="KW-1015">Disulfide bond</keyword>
<evidence type="ECO:0000259" key="11">
    <source>
        <dbReference type="PROSITE" id="PS50215"/>
    </source>
</evidence>
<reference evidence="12 13" key="1">
    <citation type="submission" date="2024-04" db="EMBL/GenBank/DDBJ databases">
        <authorList>
            <consortium name="Genoscope - CEA"/>
            <person name="William W."/>
        </authorList>
    </citation>
    <scope>NUCLEOTIDE SEQUENCE [LARGE SCALE GENOMIC DNA]</scope>
</reference>
<evidence type="ECO:0000256" key="1">
    <source>
        <dbReference type="ARBA" id="ARBA00022670"/>
    </source>
</evidence>